<protein>
    <recommendedName>
        <fullName evidence="3">Adhesin domain-containing protein</fullName>
    </recommendedName>
</protein>
<reference evidence="1 2" key="1">
    <citation type="journal article" date="2020" name="G3 (Bethesda)">
        <title>Improved Reference Genome for Cyclotella cryptica CCMP332, a Model for Cell Wall Morphogenesis, Salinity Adaptation, and Lipid Production in Diatoms (Bacillariophyta).</title>
        <authorList>
            <person name="Roberts W.R."/>
            <person name="Downey K.M."/>
            <person name="Ruck E.C."/>
            <person name="Traller J.C."/>
            <person name="Alverson A.J."/>
        </authorList>
    </citation>
    <scope>NUCLEOTIDE SEQUENCE [LARGE SCALE GENOMIC DNA]</scope>
    <source>
        <strain evidence="1 2">CCMP332</strain>
    </source>
</reference>
<evidence type="ECO:0000313" key="2">
    <source>
        <dbReference type="Proteomes" id="UP001516023"/>
    </source>
</evidence>
<sequence>MLQQTLSHRHGHAFKLASISYHYFFLTRRSAAALPLLGTSNRKNPLRPPSRSAHLACANFFNASARKTHPSSDSKVYLNNNVRHFFATSHLNDENSHTSSQSARILVPALGQNGTLVLRSKSKSISKVQIVPQWRDDTLLEMVHEEDAPVEDTSDITTITAEPSFTTQSSAQQQNFRGMRLTFHKDGIKTSLGRLGSLVEVDLLGPHLETEDTERHPSHDSTNSLSNSLSWTLIATVPEKSNITCQLASGDIVVAGKLEGDAHLSTASSNITVTKLRGHNVTLNNAANVERTSNGEQFSGEKGTIYVSKAIEARTVQISASGRVRARMINGSDINIHVNPSKMPTENTKLDEDDEGAFIDIGSLYVSHGAGECEARLSINATNLNSNHSSSSPNVGLARVKSSHGHVTVQAKVDNTYLQVSKKPTLVDLGGVNGSCDVLLEAPQPSNQCDSNIQQNDCVATRVHFDAFAPESISTITSRGKVGETSITIDRKLDADLRLLSLAKSSMALPDKLDAHSISSDDVEEISSALDELDELACQHSSEQTRDSILIETDAFQYDRDAENPDSHSQHGVDYIQGTMKNRSGEPDSRFDIQSRGKINIDGAASQALHGFHSKTSEGGIHDDKSRFPLVVLPLLCVASDGRIKIETLSWLGSIARRYGLEESNKSRIGRQASRTPRLEK</sequence>
<evidence type="ECO:0008006" key="3">
    <source>
        <dbReference type="Google" id="ProtNLM"/>
    </source>
</evidence>
<name>A0ABD3PSN5_9STRA</name>
<dbReference type="AlphaFoldDB" id="A0ABD3PSN5"/>
<dbReference type="EMBL" id="JABMIG020000125">
    <property type="protein sequence ID" value="KAL3790589.1"/>
    <property type="molecule type" value="Genomic_DNA"/>
</dbReference>
<proteinExistence type="predicted"/>
<gene>
    <name evidence="1" type="ORF">HJC23_008795</name>
</gene>
<accession>A0ABD3PSN5</accession>
<evidence type="ECO:0000313" key="1">
    <source>
        <dbReference type="EMBL" id="KAL3790589.1"/>
    </source>
</evidence>
<keyword evidence="2" id="KW-1185">Reference proteome</keyword>
<organism evidence="1 2">
    <name type="scientific">Cyclotella cryptica</name>
    <dbReference type="NCBI Taxonomy" id="29204"/>
    <lineage>
        <taxon>Eukaryota</taxon>
        <taxon>Sar</taxon>
        <taxon>Stramenopiles</taxon>
        <taxon>Ochrophyta</taxon>
        <taxon>Bacillariophyta</taxon>
        <taxon>Coscinodiscophyceae</taxon>
        <taxon>Thalassiosirophycidae</taxon>
        <taxon>Stephanodiscales</taxon>
        <taxon>Stephanodiscaceae</taxon>
        <taxon>Cyclotella</taxon>
    </lineage>
</organism>
<comment type="caution">
    <text evidence="1">The sequence shown here is derived from an EMBL/GenBank/DDBJ whole genome shotgun (WGS) entry which is preliminary data.</text>
</comment>
<dbReference type="Proteomes" id="UP001516023">
    <property type="component" value="Unassembled WGS sequence"/>
</dbReference>